<accession>A0ABQ1M2I5</accession>
<dbReference type="InterPro" id="IPR002347">
    <property type="entry name" value="SDR_fam"/>
</dbReference>
<dbReference type="SUPFAM" id="SSF51735">
    <property type="entry name" value="NAD(P)-binding Rossmann-fold domains"/>
    <property type="match status" value="1"/>
</dbReference>
<dbReference type="EMBL" id="BMCH01000004">
    <property type="protein sequence ID" value="GGC33226.1"/>
    <property type="molecule type" value="Genomic_DNA"/>
</dbReference>
<evidence type="ECO:0000313" key="2">
    <source>
        <dbReference type="EMBL" id="GGC33226.1"/>
    </source>
</evidence>
<dbReference type="InterPro" id="IPR050259">
    <property type="entry name" value="SDR"/>
</dbReference>
<comment type="caution">
    <text evidence="2">The sequence shown here is derived from an EMBL/GenBank/DDBJ whole genome shotgun (WGS) entry which is preliminary data.</text>
</comment>
<keyword evidence="3" id="KW-1185">Reference proteome</keyword>
<dbReference type="PANTHER" id="PTHR42879">
    <property type="entry name" value="3-OXOACYL-(ACYL-CARRIER-PROTEIN) REDUCTASE"/>
    <property type="match status" value="1"/>
</dbReference>
<gene>
    <name evidence="2" type="ORF">GCM10007207_18400</name>
</gene>
<dbReference type="PRINTS" id="PR00081">
    <property type="entry name" value="GDHRDH"/>
</dbReference>
<comment type="similarity">
    <text evidence="1">Belongs to the short-chain dehydrogenases/reductases (SDR) family.</text>
</comment>
<dbReference type="Gene3D" id="3.40.50.720">
    <property type="entry name" value="NAD(P)-binding Rossmann-like Domain"/>
    <property type="match status" value="1"/>
</dbReference>
<reference evidence="3" key="1">
    <citation type="journal article" date="2019" name="Int. J. Syst. Evol. Microbiol.">
        <title>The Global Catalogue of Microorganisms (GCM) 10K type strain sequencing project: providing services to taxonomists for standard genome sequencing and annotation.</title>
        <authorList>
            <consortium name="The Broad Institute Genomics Platform"/>
            <consortium name="The Broad Institute Genome Sequencing Center for Infectious Disease"/>
            <person name="Wu L."/>
            <person name="Ma J."/>
        </authorList>
    </citation>
    <scope>NUCLEOTIDE SEQUENCE [LARGE SCALE GENOMIC DNA]</scope>
    <source>
        <strain evidence="3">CCM 7132</strain>
    </source>
</reference>
<organism evidence="2 3">
    <name type="scientific">Asaia siamensis</name>
    <dbReference type="NCBI Taxonomy" id="110479"/>
    <lineage>
        <taxon>Bacteria</taxon>
        <taxon>Pseudomonadati</taxon>
        <taxon>Pseudomonadota</taxon>
        <taxon>Alphaproteobacteria</taxon>
        <taxon>Acetobacterales</taxon>
        <taxon>Acetobacteraceae</taxon>
        <taxon>Asaia</taxon>
    </lineage>
</organism>
<evidence type="ECO:0000256" key="1">
    <source>
        <dbReference type="ARBA" id="ARBA00006484"/>
    </source>
</evidence>
<dbReference type="Pfam" id="PF13561">
    <property type="entry name" value="adh_short_C2"/>
    <property type="match status" value="1"/>
</dbReference>
<dbReference type="Proteomes" id="UP000637769">
    <property type="component" value="Unassembled WGS sequence"/>
</dbReference>
<proteinExistence type="inferred from homology"/>
<dbReference type="CDD" id="cd05233">
    <property type="entry name" value="SDR_c"/>
    <property type="match status" value="1"/>
</dbReference>
<evidence type="ECO:0000313" key="3">
    <source>
        <dbReference type="Proteomes" id="UP000637769"/>
    </source>
</evidence>
<name>A0ABQ1M2I5_9PROT</name>
<protein>
    <submittedName>
        <fullName evidence="2">3-oxoacyl-ACP reductase</fullName>
    </submittedName>
</protein>
<sequence length="169" mass="17847">MLGVVNNFGIARHERFEGVTDVDFMALLGSNLRPALQITQALLPGMRDAKFERVVNVGSLTTRGLPYRAGYAAAKSALESLTRTIAIEYAAYGITANVVAPDPTETELFRANNQPGSDGGARYLAGVPVGRFGRPEEIAAAISFFCSDLASFITGQSLFIDGGSSLGKG</sequence>
<dbReference type="InterPro" id="IPR036291">
    <property type="entry name" value="NAD(P)-bd_dom_sf"/>
</dbReference>